<dbReference type="Proteomes" id="UP001595912">
    <property type="component" value="Unassembled WGS sequence"/>
</dbReference>
<evidence type="ECO:0000313" key="1">
    <source>
        <dbReference type="EMBL" id="MFC5006691.1"/>
    </source>
</evidence>
<evidence type="ECO:0000313" key="2">
    <source>
        <dbReference type="Proteomes" id="UP001595912"/>
    </source>
</evidence>
<accession>A0ABV9WH87</accession>
<gene>
    <name evidence="1" type="ORF">ACFPIJ_53885</name>
</gene>
<reference evidence="2" key="1">
    <citation type="journal article" date="2019" name="Int. J. Syst. Evol. Microbiol.">
        <title>The Global Catalogue of Microorganisms (GCM) 10K type strain sequencing project: providing services to taxonomists for standard genome sequencing and annotation.</title>
        <authorList>
            <consortium name="The Broad Institute Genomics Platform"/>
            <consortium name="The Broad Institute Genome Sequencing Center for Infectious Disease"/>
            <person name="Wu L."/>
            <person name="Ma J."/>
        </authorList>
    </citation>
    <scope>NUCLEOTIDE SEQUENCE [LARGE SCALE GENOMIC DNA]</scope>
    <source>
        <strain evidence="2">CGMCC 4.7152</strain>
    </source>
</reference>
<organism evidence="1 2">
    <name type="scientific">Dactylosporangium cerinum</name>
    <dbReference type="NCBI Taxonomy" id="1434730"/>
    <lineage>
        <taxon>Bacteria</taxon>
        <taxon>Bacillati</taxon>
        <taxon>Actinomycetota</taxon>
        <taxon>Actinomycetes</taxon>
        <taxon>Micromonosporales</taxon>
        <taxon>Micromonosporaceae</taxon>
        <taxon>Dactylosporangium</taxon>
    </lineage>
</organism>
<dbReference type="RefSeq" id="WP_380127323.1">
    <property type="nucleotide sequence ID" value="NZ_JBHSIU010000105.1"/>
</dbReference>
<comment type="caution">
    <text evidence="1">The sequence shown here is derived from an EMBL/GenBank/DDBJ whole genome shotgun (WGS) entry which is preliminary data.</text>
</comment>
<sequence length="345" mass="36601">MGTSYQNLMVVGDLAAVVSALEGLGADAWVVPAAAGRVTVLPREDEYSYADADGLAQSLSATLRTSALSNVVFDSDVVSINVYRNGDLVHEYVSERAALVDWFINDDGAPGFRLDGVEYPGDAEYPTGPGGADPDVFAPLGVGPVDLGRLGVTLRGEFGTSERIFAEFQHRLIMKAMNLDPAGLTTAFRWVRQEELLGAARVKPADQAPRVAEGWTLVKVALVTGLPLDADQVAAGQILADALAGGPLRLRATVGCAGVLHGAAGGAEIFNAQLRMRSRTAAYYIELQGTGGDQEQILDAARQAWTLALRGRFQLAANQGPELINLTEEQFDLGFSRATDYCSTT</sequence>
<proteinExistence type="predicted"/>
<keyword evidence="2" id="KW-1185">Reference proteome</keyword>
<name>A0ABV9WH87_9ACTN</name>
<dbReference type="EMBL" id="JBHSIU010000105">
    <property type="protein sequence ID" value="MFC5006691.1"/>
    <property type="molecule type" value="Genomic_DNA"/>
</dbReference>
<protein>
    <submittedName>
        <fullName evidence="1">Uncharacterized protein</fullName>
    </submittedName>
</protein>